<reference evidence="1" key="1">
    <citation type="journal article" date="2020" name="Nature">
        <title>Giant virus diversity and host interactions through global metagenomics.</title>
        <authorList>
            <person name="Schulz F."/>
            <person name="Roux S."/>
            <person name="Paez-Espino D."/>
            <person name="Jungbluth S."/>
            <person name="Walsh D.A."/>
            <person name="Denef V.J."/>
            <person name="McMahon K.D."/>
            <person name="Konstantinidis K.T."/>
            <person name="Eloe-Fadrosh E.A."/>
            <person name="Kyrpides N.C."/>
            <person name="Woyke T."/>
        </authorList>
    </citation>
    <scope>NUCLEOTIDE SEQUENCE</scope>
    <source>
        <strain evidence="1">GVMAG-M-3300025727-45</strain>
    </source>
</reference>
<sequence>MVNSVKNDYFKNDDNGMFNVNDPELIMLQESESLSWNAIGGAKENNDMFNFDLLDDDIDPIISANEVYEDIQEHKFEKIVDIKIASKTDEYYYNELVEELETKFKDKRAREKISSNFYDLDNNSGLIQIYEQSLINKQIKEATSFTPLVQSMLGDVNSGNKVLNAKLNASFIPIFSEKMVQYKPVVSNNTIYYDKPLLDIKENDFTLIDDLKKLYEPLQYVSNSEEPGINILFSKDIDVFNVAMYKGDNDIHIHKLINSENRLVYNVSKKPENYSIRDPEFHKLVGVYDTKNTKIHMFKEVNNVVEYARYLDDIVPSVATILMGSNVNGISQAKFELNHYMWDLDDISHQMYNSLKTRLAMVFDKSFHNQYKTLRVTKLSKNLVNDYESSVLLNDEKLKFFENYYGTYGFKKYDSLTRRFLWVKTKHDNGDVMVNSKNIRNFLVMSKINSMNYHNKSINYQINQPESIHSKILKNETDNYRRDILIKNYIKHHGTESTINFNIVDHSGSFICCIHENARLMKDYTNEQIISEFGEYYQYSSSYLCKYCGTILETTYEDGVQFDENNNIIVMHDQIIEQNEAVNTEKLIVSDMRNEDMRYFIEFATNLGNKLNKDEKNIFHENSTKNLFINELKSYEAVFYQLINPFNYISYEKELNDYAKKIRNNLMVKNPGINFKLASFEKENYVNYCTSLLCFRLGIYIATYAFSILITNKKYLDIKIDDYINYWIKKIKNYYKDIYEYINSNMGINAYSDYLKEYRKIFNKNVVPVEPFNTTNMKVVNHFDDVIYNGFKKVYDNNQEQINIAYKEAAEVIQEKQIDANMYGFVLDHVKNIVAIPSSSVSNLYDISQNLSFIGGVYANFLKENVMQYQDISSKILISIDISDMVDNSPRKELTIKKYKNIMSNLLTTPELETYKILESTTNNNSKKYKKFITSSYEKHGSNVDTKYLNVVDPVYMNKNYNNKVIQAKTFKKKNKETNVYSCVPEEFVKTISEFIETHAKQYYYDSFEDVDMFYYWFNDDSFNSKFENFVYMLDNIDDKMINEYNVNIEKSENIKIRKFADYYIKQQNDSLNASLKRDLVHYLNSYLRSTVTRFVQFDSNSNNTEVSSFLYDSEFKEYKYYDKTPITVCSILEEVIENIQNLKNIKHKYAVLLLMVFYNITLAMKARDTTQKSINILYSEYVRKQNVNLKNANDRRNARDNVQETETNNEVPVMESLENTPVEIFKDDSFDEYNY</sequence>
<evidence type="ECO:0000313" key="1">
    <source>
        <dbReference type="EMBL" id="QHT99680.1"/>
    </source>
</evidence>
<accession>A0A6C0J4I0</accession>
<dbReference type="EMBL" id="MN740312">
    <property type="protein sequence ID" value="QHT99680.1"/>
    <property type="molecule type" value="Genomic_DNA"/>
</dbReference>
<proteinExistence type="predicted"/>
<protein>
    <submittedName>
        <fullName evidence="1">Uncharacterized protein</fullName>
    </submittedName>
</protein>
<name>A0A6C0J4I0_9ZZZZ</name>
<organism evidence="1">
    <name type="scientific">viral metagenome</name>
    <dbReference type="NCBI Taxonomy" id="1070528"/>
    <lineage>
        <taxon>unclassified sequences</taxon>
        <taxon>metagenomes</taxon>
        <taxon>organismal metagenomes</taxon>
    </lineage>
</organism>
<dbReference type="AlphaFoldDB" id="A0A6C0J4I0"/>